<proteinExistence type="predicted"/>
<dbReference type="EMBL" id="CP081303">
    <property type="protein sequence ID" value="QZE15871.1"/>
    <property type="molecule type" value="Genomic_DNA"/>
</dbReference>
<dbReference type="Proteomes" id="UP000826212">
    <property type="component" value="Chromosome"/>
</dbReference>
<keyword evidence="2" id="KW-1185">Reference proteome</keyword>
<evidence type="ECO:0000313" key="2">
    <source>
        <dbReference type="Proteomes" id="UP000826212"/>
    </source>
</evidence>
<accession>A0AC61NMS6</accession>
<gene>
    <name evidence="1" type="ORF">K4L44_08580</name>
</gene>
<evidence type="ECO:0000313" key="1">
    <source>
        <dbReference type="EMBL" id="QZE15871.1"/>
    </source>
</evidence>
<name>A0AC61NMS6_9BACT</name>
<reference evidence="1" key="1">
    <citation type="submission" date="2021-08" db="EMBL/GenBank/DDBJ databases">
        <title>Novel anaerobic bacterium isolated from sea squirt in East Sea, Republic of Korea.</title>
        <authorList>
            <person name="Nguyen T.H."/>
            <person name="Li Z."/>
            <person name="Lee Y.-J."/>
            <person name="Ko J."/>
            <person name="Kim S.-G."/>
        </authorList>
    </citation>
    <scope>NUCLEOTIDE SEQUENCE</scope>
    <source>
        <strain evidence="1">KCTC 25031</strain>
    </source>
</reference>
<organism evidence="1 2">
    <name type="scientific">Halosquirtibacter laminarini</name>
    <dbReference type="NCBI Taxonomy" id="3374600"/>
    <lineage>
        <taxon>Bacteria</taxon>
        <taxon>Pseudomonadati</taxon>
        <taxon>Bacteroidota</taxon>
        <taxon>Bacteroidia</taxon>
        <taxon>Marinilabiliales</taxon>
        <taxon>Prolixibacteraceae</taxon>
        <taxon>Halosquirtibacter</taxon>
    </lineage>
</organism>
<sequence>MKITIVRHTPPEVKEGVCYGQTDLHVDPTFKSHLDQIQSMITTDENTHFFTSPLTRCKVLCKAIAGADAEIVEDDRLMELDFGSWENKKWSNIPADQMQEWGKDYLNSKVHGGESMIDLNERVTAWWNELIEKHYNEEDEDTNIVIFTHAGVIRSVLHILLEMPLKKAFSLVVNYGGMVEIKMLDKQNAQIEFKR</sequence>
<protein>
    <submittedName>
        <fullName evidence="1">Alpha-ribazole phosphatase family protein</fullName>
    </submittedName>
</protein>